<sequence length="144" mass="16036">MTSRVCSISLTNQKLACQVHEIVGQINGKFETLRTVLIHHMDRSLDFHDLCALSRSEINKLSNTPLQQPSKHPLSASKHPVKALIQTPLYKEQRNPLVGVLGKGSGKMKENIFHDSYTLHGIPTAPIGEQLVKMVKSESESEKD</sequence>
<keyword evidence="2" id="KW-1185">Reference proteome</keyword>
<reference evidence="1" key="1">
    <citation type="journal article" date="2022" name="Int. J. Mol. Sci.">
        <title>Draft Genome of Tanacetum Coccineum: Genomic Comparison of Closely Related Tanacetum-Family Plants.</title>
        <authorList>
            <person name="Yamashiro T."/>
            <person name="Shiraishi A."/>
            <person name="Nakayama K."/>
            <person name="Satake H."/>
        </authorList>
    </citation>
    <scope>NUCLEOTIDE SEQUENCE</scope>
</reference>
<proteinExistence type="predicted"/>
<dbReference type="Gene3D" id="3.40.50.2000">
    <property type="entry name" value="Glycogen Phosphorylase B"/>
    <property type="match status" value="1"/>
</dbReference>
<gene>
    <name evidence="1" type="ORF">Tco_1016016</name>
</gene>
<evidence type="ECO:0000313" key="1">
    <source>
        <dbReference type="EMBL" id="GJT64536.1"/>
    </source>
</evidence>
<protein>
    <submittedName>
        <fullName evidence="1">Alpha,alpha-trehalose-phosphate synthase [UDP-forming] 1-like protein</fullName>
    </submittedName>
</protein>
<comment type="caution">
    <text evidence="1">The sequence shown here is derived from an EMBL/GenBank/DDBJ whole genome shotgun (WGS) entry which is preliminary data.</text>
</comment>
<dbReference type="Proteomes" id="UP001151760">
    <property type="component" value="Unassembled WGS sequence"/>
</dbReference>
<evidence type="ECO:0000313" key="2">
    <source>
        <dbReference type="Proteomes" id="UP001151760"/>
    </source>
</evidence>
<accession>A0ABQ5FMF5</accession>
<organism evidence="1 2">
    <name type="scientific">Tanacetum coccineum</name>
    <dbReference type="NCBI Taxonomy" id="301880"/>
    <lineage>
        <taxon>Eukaryota</taxon>
        <taxon>Viridiplantae</taxon>
        <taxon>Streptophyta</taxon>
        <taxon>Embryophyta</taxon>
        <taxon>Tracheophyta</taxon>
        <taxon>Spermatophyta</taxon>
        <taxon>Magnoliopsida</taxon>
        <taxon>eudicotyledons</taxon>
        <taxon>Gunneridae</taxon>
        <taxon>Pentapetalae</taxon>
        <taxon>asterids</taxon>
        <taxon>campanulids</taxon>
        <taxon>Asterales</taxon>
        <taxon>Asteraceae</taxon>
        <taxon>Asteroideae</taxon>
        <taxon>Anthemideae</taxon>
        <taxon>Anthemidinae</taxon>
        <taxon>Tanacetum</taxon>
    </lineage>
</organism>
<name>A0ABQ5FMF5_9ASTR</name>
<reference evidence="1" key="2">
    <citation type="submission" date="2022-01" db="EMBL/GenBank/DDBJ databases">
        <authorList>
            <person name="Yamashiro T."/>
            <person name="Shiraishi A."/>
            <person name="Satake H."/>
            <person name="Nakayama K."/>
        </authorList>
    </citation>
    <scope>NUCLEOTIDE SEQUENCE</scope>
</reference>
<dbReference type="EMBL" id="BQNB010017552">
    <property type="protein sequence ID" value="GJT64536.1"/>
    <property type="molecule type" value="Genomic_DNA"/>
</dbReference>